<evidence type="ECO:0000313" key="3">
    <source>
        <dbReference type="EMBL" id="SMB93148.1"/>
    </source>
</evidence>
<organism evidence="3 4">
    <name type="scientific">Deinococcus hopiensis KR-140</name>
    <dbReference type="NCBI Taxonomy" id="695939"/>
    <lineage>
        <taxon>Bacteria</taxon>
        <taxon>Thermotogati</taxon>
        <taxon>Deinococcota</taxon>
        <taxon>Deinococci</taxon>
        <taxon>Deinococcales</taxon>
        <taxon>Deinococcaceae</taxon>
        <taxon>Deinococcus</taxon>
    </lineage>
</organism>
<keyword evidence="1" id="KW-0472">Membrane</keyword>
<evidence type="ECO:0000259" key="2">
    <source>
        <dbReference type="Pfam" id="PF26273"/>
    </source>
</evidence>
<keyword evidence="4" id="KW-1185">Reference proteome</keyword>
<dbReference type="InterPro" id="IPR058598">
    <property type="entry name" value="Gly_zipper-like_dom"/>
</dbReference>
<feature type="transmembrane region" description="Helical" evidence="1">
    <location>
        <begin position="101"/>
        <end position="119"/>
    </location>
</feature>
<proteinExistence type="predicted"/>
<gene>
    <name evidence="3" type="ORF">SAMN00790413_01866</name>
</gene>
<name>A0A1W1VIJ9_9DEIO</name>
<dbReference type="EMBL" id="FWWU01000009">
    <property type="protein sequence ID" value="SMB93148.1"/>
    <property type="molecule type" value="Genomic_DNA"/>
</dbReference>
<feature type="domain" description="Glycine zipper-like" evidence="2">
    <location>
        <begin position="95"/>
        <end position="141"/>
    </location>
</feature>
<sequence>MRSCALNLVTSTSAGVKGRRSFRAVARMAPRVEGYPSRPYSPPSPFMFARQARSKRSPHFDNCSRLPPVEASERQTVNLNLTVLIRHLFTLPVMKTKGQAIGFWMAIGVGVGVAIGAALHNIGIGISMGIALGVAVGALVGRNLP</sequence>
<keyword evidence="1" id="KW-0812">Transmembrane</keyword>
<dbReference type="AlphaFoldDB" id="A0A1W1VIJ9"/>
<accession>A0A1W1VIJ9</accession>
<protein>
    <recommendedName>
        <fullName evidence="2">Glycine zipper-like domain-containing protein</fullName>
    </recommendedName>
</protein>
<reference evidence="3 4" key="1">
    <citation type="submission" date="2017-04" db="EMBL/GenBank/DDBJ databases">
        <authorList>
            <person name="Afonso C.L."/>
            <person name="Miller P.J."/>
            <person name="Scott M.A."/>
            <person name="Spackman E."/>
            <person name="Goraichik I."/>
            <person name="Dimitrov K.M."/>
            <person name="Suarez D.L."/>
            <person name="Swayne D.E."/>
        </authorList>
    </citation>
    <scope>NUCLEOTIDE SEQUENCE [LARGE SCALE GENOMIC DNA]</scope>
    <source>
        <strain evidence="3 4">KR-140</strain>
    </source>
</reference>
<dbReference type="Proteomes" id="UP000192582">
    <property type="component" value="Unassembled WGS sequence"/>
</dbReference>
<evidence type="ECO:0000256" key="1">
    <source>
        <dbReference type="SAM" id="Phobius"/>
    </source>
</evidence>
<dbReference type="Pfam" id="PF26273">
    <property type="entry name" value="Gly_zipper"/>
    <property type="match status" value="1"/>
</dbReference>
<feature type="transmembrane region" description="Helical" evidence="1">
    <location>
        <begin position="125"/>
        <end position="144"/>
    </location>
</feature>
<evidence type="ECO:0000313" key="4">
    <source>
        <dbReference type="Proteomes" id="UP000192582"/>
    </source>
</evidence>
<keyword evidence="1" id="KW-1133">Transmembrane helix</keyword>